<evidence type="ECO:0000313" key="1">
    <source>
        <dbReference type="EMBL" id="CAB4152435.1"/>
    </source>
</evidence>
<protein>
    <submittedName>
        <fullName evidence="1">Uncharacterized protein</fullName>
    </submittedName>
</protein>
<sequence>MTPYTTRTGLKIGINYQPRPYIETDRDMLKLQVALLYKRVPILTFIKKFFK</sequence>
<name>A0A6J5MYX0_9CAUD</name>
<organism evidence="1">
    <name type="scientific">uncultured Caudovirales phage</name>
    <dbReference type="NCBI Taxonomy" id="2100421"/>
    <lineage>
        <taxon>Viruses</taxon>
        <taxon>Duplodnaviria</taxon>
        <taxon>Heunggongvirae</taxon>
        <taxon>Uroviricota</taxon>
        <taxon>Caudoviricetes</taxon>
        <taxon>Peduoviridae</taxon>
        <taxon>Maltschvirus</taxon>
        <taxon>Maltschvirus maltsch</taxon>
    </lineage>
</organism>
<accession>A0A6J5MYX0</accession>
<proteinExistence type="predicted"/>
<gene>
    <name evidence="1" type="ORF">UFOVP620_17</name>
</gene>
<reference evidence="1" key="1">
    <citation type="submission" date="2020-04" db="EMBL/GenBank/DDBJ databases">
        <authorList>
            <person name="Chiriac C."/>
            <person name="Salcher M."/>
            <person name="Ghai R."/>
            <person name="Kavagutti S V."/>
        </authorList>
    </citation>
    <scope>NUCLEOTIDE SEQUENCE</scope>
</reference>
<dbReference type="EMBL" id="LR796576">
    <property type="protein sequence ID" value="CAB4152435.1"/>
    <property type="molecule type" value="Genomic_DNA"/>
</dbReference>